<dbReference type="EMBL" id="MW073100">
    <property type="protein sequence ID" value="QWT28927.1"/>
    <property type="molecule type" value="Genomic_DNA"/>
</dbReference>
<evidence type="ECO:0000313" key="2">
    <source>
        <dbReference type="Proteomes" id="UP000683438"/>
    </source>
</evidence>
<reference evidence="1" key="1">
    <citation type="submission" date="2020-10" db="EMBL/GenBank/DDBJ databases">
        <title>Complete genome sequence of vB_MoxS-R1, a novel marine prophage inducted from Microbacterium.</title>
        <authorList>
            <person name="Zheng H."/>
            <person name="Liu B."/>
            <person name="Xu Y."/>
            <person name="Chen F."/>
        </authorList>
    </citation>
    <scope>NUCLEOTIDE SEQUENCE</scope>
</reference>
<dbReference type="Proteomes" id="UP000683438">
    <property type="component" value="Segment"/>
</dbReference>
<name>A0A8F2E4M9_9CAUD</name>
<keyword evidence="2" id="KW-1185">Reference proteome</keyword>
<organism evidence="1 2">
    <name type="scientific">Microbacterium phage vB_MoxS-R1</name>
    <dbReference type="NCBI Taxonomy" id="2848881"/>
    <lineage>
        <taxon>Viruses</taxon>
        <taxon>Duplodnaviria</taxon>
        <taxon>Heunggongvirae</taxon>
        <taxon>Uroviricota</taxon>
        <taxon>Caudoviricetes</taxon>
        <taxon>Syrbvirus</taxon>
        <taxon>Syrbvirus R1</taxon>
    </lineage>
</organism>
<sequence>MTPAVLLAFEARHPRHTPTKAARIRHELGITEVRYYVLLARAARSTEGIAADPTTARMIRERATRRAGERERRAA</sequence>
<evidence type="ECO:0000313" key="1">
    <source>
        <dbReference type="EMBL" id="QWT28927.1"/>
    </source>
</evidence>
<dbReference type="InterPro" id="IPR021678">
    <property type="entry name" value="DUF3263"/>
</dbReference>
<accession>A0A8F2E4M9</accession>
<protein>
    <recommendedName>
        <fullName evidence="3">DUF3263 domain-containing protein</fullName>
    </recommendedName>
</protein>
<dbReference type="Pfam" id="PF11662">
    <property type="entry name" value="DUF3263"/>
    <property type="match status" value="1"/>
</dbReference>
<gene>
    <name evidence="1" type="ORF">vBMoxSR1_gp77</name>
</gene>
<evidence type="ECO:0008006" key="3">
    <source>
        <dbReference type="Google" id="ProtNLM"/>
    </source>
</evidence>
<proteinExistence type="predicted"/>